<dbReference type="InterPro" id="IPR041487">
    <property type="entry name" value="HEPN/Toprim-NTD1"/>
</dbReference>
<dbReference type="RefSeq" id="WP_036313458.1">
    <property type="nucleotide sequence ID" value="NZ_JRQD01000003.1"/>
</dbReference>
<dbReference type="EMBL" id="JRQD01000003">
    <property type="protein sequence ID" value="KGM06838.1"/>
    <property type="molecule type" value="Genomic_DNA"/>
</dbReference>
<proteinExistence type="predicted"/>
<dbReference type="Pfam" id="PF18871">
    <property type="entry name" value="HEPN_Toprim_N"/>
    <property type="match status" value="1"/>
</dbReference>
<feature type="domain" description="HEPN/Toprim N-terminal" evidence="1">
    <location>
        <begin position="1"/>
        <end position="214"/>
    </location>
</feature>
<organism evidence="2 3">
    <name type="scientific">Methylophaga thiooxydans</name>
    <dbReference type="NCBI Taxonomy" id="392484"/>
    <lineage>
        <taxon>Bacteria</taxon>
        <taxon>Pseudomonadati</taxon>
        <taxon>Pseudomonadota</taxon>
        <taxon>Gammaproteobacteria</taxon>
        <taxon>Thiotrichales</taxon>
        <taxon>Piscirickettsiaceae</taxon>
        <taxon>Methylophaga</taxon>
    </lineage>
</organism>
<gene>
    <name evidence="2" type="ORF">LP43_1330</name>
</gene>
<accession>A0A0A0BE84</accession>
<sequence length="447" mass="50379">MGTYTELYIADFPVHSTKSAVDSTVMSIFRESDKIIEERPVSARNKLMWSEAADTEEKETVVEYSATVEQVIDRLNIMGFTINASKAWFELGIKEKLETYKEWASDGDSGWIQPQIDLLETFTFEKYVEALSKVYEKKLVRWTSKEDLPEDADPVTQFIYDDQDYEMYFGYPAYDIRHFLRVFLEIVPKSKLVVQDVTDLVEGGYYDITEHICEGAIEELIGDYLVDSKVLILTEGSTDKNFLEPALKLLYPHLADYFSFMDFGVSKAAGGASALVTTIKAFIGAGIGNRVVALFDNDTAAKVALKALKDVDIPNTIKVVHYPEIEICNDYPTIGPSGLSNLNINGLAGSIEVYLGIDTLEIDGELTPVQWKGYESSLKQYQGEIVDKGEVQKRYLEKVRICQQDPANILKSDWNGIRAIFKAVFDCFEEYLPNKSMHSDSLKLAGD</sequence>
<name>A0A0A0BE84_9GAMM</name>
<protein>
    <recommendedName>
        <fullName evidence="1">HEPN/Toprim N-terminal domain-containing protein</fullName>
    </recommendedName>
</protein>
<dbReference type="AlphaFoldDB" id="A0A0A0BE84"/>
<comment type="caution">
    <text evidence="2">The sequence shown here is derived from an EMBL/GenBank/DDBJ whole genome shotgun (WGS) entry which is preliminary data.</text>
</comment>
<dbReference type="Proteomes" id="UP000029999">
    <property type="component" value="Unassembled WGS sequence"/>
</dbReference>
<evidence type="ECO:0000259" key="1">
    <source>
        <dbReference type="Pfam" id="PF18871"/>
    </source>
</evidence>
<reference evidence="2 3" key="1">
    <citation type="submission" date="2014-09" db="EMBL/GenBank/DDBJ databases">
        <authorList>
            <person name="Grob C."/>
            <person name="Taubert M."/>
            <person name="Howat A.M."/>
            <person name="Burns O.J."/>
            <person name="Dixon J.L."/>
            <person name="Chen Y."/>
            <person name="Murrell J.C."/>
        </authorList>
    </citation>
    <scope>NUCLEOTIDE SEQUENCE [LARGE SCALE GENOMIC DNA]</scope>
    <source>
        <strain evidence="2">L4</strain>
    </source>
</reference>
<evidence type="ECO:0000313" key="3">
    <source>
        <dbReference type="Proteomes" id="UP000029999"/>
    </source>
</evidence>
<evidence type="ECO:0000313" key="2">
    <source>
        <dbReference type="EMBL" id="KGM06838.1"/>
    </source>
</evidence>